<evidence type="ECO:0000313" key="2">
    <source>
        <dbReference type="Proteomes" id="UP000316621"/>
    </source>
</evidence>
<dbReference type="STRING" id="3469.A0A4Y7JWN0"/>
<keyword evidence="2" id="KW-1185">Reference proteome</keyword>
<evidence type="ECO:0000313" key="1">
    <source>
        <dbReference type="EMBL" id="RZC64460.1"/>
    </source>
</evidence>
<dbReference type="Proteomes" id="UP000316621">
    <property type="component" value="Chromosome 6"/>
</dbReference>
<name>A0A4Y7JWN0_PAPSO</name>
<organism evidence="1 2">
    <name type="scientific">Papaver somniferum</name>
    <name type="common">Opium poppy</name>
    <dbReference type="NCBI Taxonomy" id="3469"/>
    <lineage>
        <taxon>Eukaryota</taxon>
        <taxon>Viridiplantae</taxon>
        <taxon>Streptophyta</taxon>
        <taxon>Embryophyta</taxon>
        <taxon>Tracheophyta</taxon>
        <taxon>Spermatophyta</taxon>
        <taxon>Magnoliopsida</taxon>
        <taxon>Ranunculales</taxon>
        <taxon>Papaveraceae</taxon>
        <taxon>Papaveroideae</taxon>
        <taxon>Papaver</taxon>
    </lineage>
</organism>
<dbReference type="Gramene" id="RZC64460">
    <property type="protein sequence ID" value="RZC64460"/>
    <property type="gene ID" value="C5167_008159"/>
</dbReference>
<protein>
    <submittedName>
        <fullName evidence="1">Uncharacterized protein</fullName>
    </submittedName>
</protein>
<sequence>MEQDAIEANIIGPVLHLLQHAEFETKKEAAVTAFTIFFCNNQLLEWIENELIWVLGFVPGLSSVLPNLISKLHAAKEKCIAPRAPVSSSDEVQKWWNLSITSVWNTVVWLMLLNFFI</sequence>
<dbReference type="EMBL" id="CM010720">
    <property type="protein sequence ID" value="RZC64460.1"/>
    <property type="molecule type" value="Genomic_DNA"/>
</dbReference>
<reference evidence="1 2" key="1">
    <citation type="journal article" date="2018" name="Science">
        <title>The opium poppy genome and morphinan production.</title>
        <authorList>
            <person name="Guo L."/>
            <person name="Winzer T."/>
            <person name="Yang X."/>
            <person name="Li Y."/>
            <person name="Ning Z."/>
            <person name="He Z."/>
            <person name="Teodor R."/>
            <person name="Lu Y."/>
            <person name="Bowser T.A."/>
            <person name="Graham I.A."/>
            <person name="Ye K."/>
        </authorList>
    </citation>
    <scope>NUCLEOTIDE SEQUENCE [LARGE SCALE GENOMIC DNA]</scope>
    <source>
        <strain evidence="2">cv. HN1</strain>
        <tissue evidence="1">Leaves</tissue>
    </source>
</reference>
<dbReference type="AlphaFoldDB" id="A0A4Y7JWN0"/>
<accession>A0A4Y7JWN0</accession>
<proteinExistence type="predicted"/>
<gene>
    <name evidence="1" type="ORF">C5167_008159</name>
</gene>